<feature type="compositionally biased region" description="Low complexity" evidence="1">
    <location>
        <begin position="601"/>
        <end position="621"/>
    </location>
</feature>
<evidence type="ECO:0000313" key="3">
    <source>
        <dbReference type="EMBL" id="PAA55202.1"/>
    </source>
</evidence>
<gene>
    <name evidence="3" type="ORF">BOX15_Mlig024282g2</name>
    <name evidence="2" type="ORF">BOX15_Mlig024282g3</name>
</gene>
<dbReference type="EMBL" id="NIVC01002789">
    <property type="protein sequence ID" value="PAA55202.1"/>
    <property type="molecule type" value="Genomic_DNA"/>
</dbReference>
<feature type="compositionally biased region" description="Low complexity" evidence="1">
    <location>
        <begin position="22"/>
        <end position="41"/>
    </location>
</feature>
<protein>
    <submittedName>
        <fullName evidence="3">Uncharacterized protein</fullName>
    </submittedName>
</protein>
<reference evidence="3 4" key="1">
    <citation type="submission" date="2017-06" db="EMBL/GenBank/DDBJ databases">
        <title>A platform for efficient transgenesis in Macrostomum lignano, a flatworm model organism for stem cell research.</title>
        <authorList>
            <person name="Berezikov E."/>
        </authorList>
    </citation>
    <scope>NUCLEOTIDE SEQUENCE [LARGE SCALE GENOMIC DNA]</scope>
    <source>
        <strain evidence="3">DV1</strain>
        <tissue evidence="3">Whole organism</tissue>
    </source>
</reference>
<accession>A0A267E3G5</accession>
<feature type="compositionally biased region" description="Basic and acidic residues" evidence="1">
    <location>
        <begin position="219"/>
        <end position="235"/>
    </location>
</feature>
<feature type="region of interest" description="Disordered" evidence="1">
    <location>
        <begin position="566"/>
        <end position="631"/>
    </location>
</feature>
<proteinExistence type="predicted"/>
<feature type="compositionally biased region" description="Polar residues" evidence="1">
    <location>
        <begin position="112"/>
        <end position="123"/>
    </location>
</feature>
<dbReference type="EMBL" id="NIVC01002948">
    <property type="protein sequence ID" value="PAA54226.1"/>
    <property type="molecule type" value="Genomic_DNA"/>
</dbReference>
<dbReference type="Proteomes" id="UP000215902">
    <property type="component" value="Unassembled WGS sequence"/>
</dbReference>
<feature type="compositionally biased region" description="Basic and acidic residues" evidence="1">
    <location>
        <begin position="522"/>
        <end position="538"/>
    </location>
</feature>
<dbReference type="AlphaFoldDB" id="A0A267E3G5"/>
<feature type="compositionally biased region" description="Basic and acidic residues" evidence="1">
    <location>
        <begin position="62"/>
        <end position="74"/>
    </location>
</feature>
<evidence type="ECO:0000313" key="2">
    <source>
        <dbReference type="EMBL" id="PAA54226.1"/>
    </source>
</evidence>
<feature type="compositionally biased region" description="Basic and acidic residues" evidence="1">
    <location>
        <begin position="291"/>
        <end position="306"/>
    </location>
</feature>
<feature type="compositionally biased region" description="Polar residues" evidence="1">
    <location>
        <begin position="48"/>
        <end position="59"/>
    </location>
</feature>
<feature type="compositionally biased region" description="Low complexity" evidence="1">
    <location>
        <begin position="444"/>
        <end position="460"/>
    </location>
</feature>
<feature type="compositionally biased region" description="Low complexity" evidence="1">
    <location>
        <begin position="132"/>
        <end position="145"/>
    </location>
</feature>
<keyword evidence="4" id="KW-1185">Reference proteome</keyword>
<feature type="region of interest" description="Disordered" evidence="1">
    <location>
        <begin position="408"/>
        <end position="484"/>
    </location>
</feature>
<comment type="caution">
    <text evidence="3">The sequence shown here is derived from an EMBL/GenBank/DDBJ whole genome shotgun (WGS) entry which is preliminary data.</text>
</comment>
<feature type="compositionally biased region" description="Low complexity" evidence="1">
    <location>
        <begin position="184"/>
        <end position="209"/>
    </location>
</feature>
<sequence length="631" mass="69041">MPANNEAAASPSPTDAKPADPSMSNTSESSSSLKSADRLSSSGGGSEATMTKETVSSSEDQTETRAAAEVKENESSSPVGGKIRQSSSDNRIGNDGSQQSPNGESRAEQEAVGSQAQQKPNFEQESRGGGSSAFSSSVSLRSGARPLVYMYSPPKRSGQLDGAVTKSNKTVSVSGKSPGRRARQAQVAPQASKAGQQQKQQKAVATHQQRPLSQQRKLKQTEDQRSSAHGEDAAANRKKKTRAQSARFSSRKKSERSRGSSSSSSSSSSSTRKSGRRNKSRSHSRSGRTRRSAERSNREQTVEDREAKAYAHQLKQARAELLTARSRALKTLTVKHRRESRGLPQCLRYPKLLTAETYSASYIYSDTRIIDANLKKDRGDRYQPVFRGTSGALVDPWDDLALAKPARRVKRNNHHHPRPSHSHQSRGRGHRGASSPLGDRREASASSRGRQQQREAAASRQGDREYTRQSGKKPTEYSREPVFFNQLPEIRSRIKASRSARASRRRDVDYASAADECRRCLDSRQDSRRQKSAADGRQSRRSMAMSCSAYLSATPGSRAAVHDCIRRDDDRQAAGRPASDADEHENQSDDKAAQDNKSDRSSVSSARSSNTGRSSPSSSNQSDRRIENESD</sequence>
<feature type="compositionally biased region" description="Polar residues" evidence="1">
    <location>
        <begin position="84"/>
        <end position="103"/>
    </location>
</feature>
<name>A0A267E3G5_9PLAT</name>
<feature type="compositionally biased region" description="Basic and acidic residues" evidence="1">
    <location>
        <begin position="461"/>
        <end position="479"/>
    </location>
</feature>
<feature type="compositionally biased region" description="Polar residues" evidence="1">
    <location>
        <begin position="165"/>
        <end position="175"/>
    </location>
</feature>
<evidence type="ECO:0000256" key="1">
    <source>
        <dbReference type="SAM" id="MobiDB-lite"/>
    </source>
</evidence>
<feature type="compositionally biased region" description="Basic residues" evidence="1">
    <location>
        <begin position="273"/>
        <end position="290"/>
    </location>
</feature>
<feature type="compositionally biased region" description="Low complexity" evidence="1">
    <location>
        <begin position="1"/>
        <end position="13"/>
    </location>
</feature>
<organism evidence="3 4">
    <name type="scientific">Macrostomum lignano</name>
    <dbReference type="NCBI Taxonomy" id="282301"/>
    <lineage>
        <taxon>Eukaryota</taxon>
        <taxon>Metazoa</taxon>
        <taxon>Spiralia</taxon>
        <taxon>Lophotrochozoa</taxon>
        <taxon>Platyhelminthes</taxon>
        <taxon>Rhabditophora</taxon>
        <taxon>Macrostomorpha</taxon>
        <taxon>Macrostomida</taxon>
        <taxon>Macrostomidae</taxon>
        <taxon>Macrostomum</taxon>
    </lineage>
</organism>
<feature type="region of interest" description="Disordered" evidence="1">
    <location>
        <begin position="1"/>
        <end position="306"/>
    </location>
</feature>
<feature type="compositionally biased region" description="Low complexity" evidence="1">
    <location>
        <begin position="259"/>
        <end position="272"/>
    </location>
</feature>
<feature type="region of interest" description="Disordered" evidence="1">
    <location>
        <begin position="522"/>
        <end position="542"/>
    </location>
</feature>
<feature type="compositionally biased region" description="Basic and acidic residues" evidence="1">
    <location>
        <begin position="566"/>
        <end position="600"/>
    </location>
</feature>
<feature type="compositionally biased region" description="Basic residues" evidence="1">
    <location>
        <begin position="494"/>
        <end position="504"/>
    </location>
</feature>
<feature type="compositionally biased region" description="Basic and acidic residues" evidence="1">
    <location>
        <begin position="622"/>
        <end position="631"/>
    </location>
</feature>
<feature type="region of interest" description="Disordered" evidence="1">
    <location>
        <begin position="494"/>
        <end position="513"/>
    </location>
</feature>
<evidence type="ECO:0000313" key="4">
    <source>
        <dbReference type="Proteomes" id="UP000215902"/>
    </source>
</evidence>
<feature type="compositionally biased region" description="Basic residues" evidence="1">
    <location>
        <begin position="408"/>
        <end position="431"/>
    </location>
</feature>